<evidence type="ECO:0000259" key="7">
    <source>
        <dbReference type="Pfam" id="PF00955"/>
    </source>
</evidence>
<feature type="domain" description="Bicarbonate transporter-like transmembrane" evidence="7">
    <location>
        <begin position="1"/>
        <end position="54"/>
    </location>
</feature>
<keyword evidence="3 6" id="KW-0812">Transmembrane</keyword>
<dbReference type="Pfam" id="PF00955">
    <property type="entry name" value="HCO3_cotransp"/>
    <property type="match status" value="1"/>
</dbReference>
<evidence type="ECO:0000313" key="8">
    <source>
        <dbReference type="EMBL" id="MCI00346.1"/>
    </source>
</evidence>
<feature type="transmembrane region" description="Helical" evidence="6">
    <location>
        <begin position="6"/>
        <end position="24"/>
    </location>
</feature>
<proteinExistence type="inferred from homology"/>
<dbReference type="GO" id="GO:0050801">
    <property type="term" value="P:monoatomic ion homeostasis"/>
    <property type="evidence" value="ECO:0007669"/>
    <property type="project" value="TreeGrafter"/>
</dbReference>
<comment type="similarity">
    <text evidence="2">Belongs to the anion exchanger (TC 2.A.31.3) family.</text>
</comment>
<dbReference type="PANTHER" id="PTHR11453">
    <property type="entry name" value="ANION EXCHANGE PROTEIN"/>
    <property type="match status" value="1"/>
</dbReference>
<sequence length="116" mass="13398">VCVWTALLLFLLAVFNAAIIINRFTRIAGELFGMLITFLFIQEAIKGMVTEFQVPKESDPTLDKFQFHWLYANGLLGVIFTFGLLYTSLKSRRARSWLYGTEWLRSFIADYGVPFM</sequence>
<feature type="transmembrane region" description="Helical" evidence="6">
    <location>
        <begin position="69"/>
        <end position="89"/>
    </location>
</feature>
<comment type="subcellular location">
    <subcellularLocation>
        <location evidence="1">Membrane</location>
        <topology evidence="1">Multi-pass membrane protein</topology>
    </subcellularLocation>
</comment>
<protein>
    <submittedName>
        <fullName evidence="8">Boron transporter 4-like</fullName>
    </submittedName>
</protein>
<dbReference type="EMBL" id="LXQA010042927">
    <property type="protein sequence ID" value="MCI00346.1"/>
    <property type="molecule type" value="Genomic_DNA"/>
</dbReference>
<evidence type="ECO:0000256" key="2">
    <source>
        <dbReference type="ARBA" id="ARBA00006262"/>
    </source>
</evidence>
<evidence type="ECO:0000256" key="5">
    <source>
        <dbReference type="ARBA" id="ARBA00023136"/>
    </source>
</evidence>
<name>A0A392NMM6_9FABA</name>
<evidence type="ECO:0000256" key="4">
    <source>
        <dbReference type="ARBA" id="ARBA00022989"/>
    </source>
</evidence>
<accession>A0A392NMM6</accession>
<comment type="caution">
    <text evidence="8">The sequence shown here is derived from an EMBL/GenBank/DDBJ whole genome shotgun (WGS) entry which is preliminary data.</text>
</comment>
<feature type="non-terminal residue" evidence="8">
    <location>
        <position position="116"/>
    </location>
</feature>
<dbReference type="GO" id="GO:0005452">
    <property type="term" value="F:solute:inorganic anion antiporter activity"/>
    <property type="evidence" value="ECO:0007669"/>
    <property type="project" value="InterPro"/>
</dbReference>
<keyword evidence="5 6" id="KW-0472">Membrane</keyword>
<dbReference type="Proteomes" id="UP000265520">
    <property type="component" value="Unassembled WGS sequence"/>
</dbReference>
<dbReference type="GO" id="GO:0005886">
    <property type="term" value="C:plasma membrane"/>
    <property type="evidence" value="ECO:0007669"/>
    <property type="project" value="TreeGrafter"/>
</dbReference>
<evidence type="ECO:0000313" key="9">
    <source>
        <dbReference type="Proteomes" id="UP000265520"/>
    </source>
</evidence>
<feature type="transmembrane region" description="Helical" evidence="6">
    <location>
        <begin position="31"/>
        <end position="49"/>
    </location>
</feature>
<keyword evidence="4 6" id="KW-1133">Transmembrane helix</keyword>
<evidence type="ECO:0000256" key="1">
    <source>
        <dbReference type="ARBA" id="ARBA00004141"/>
    </source>
</evidence>
<dbReference type="PANTHER" id="PTHR11453:SF40">
    <property type="entry name" value="BORON TRANSPORTER 4-RELATED"/>
    <property type="match status" value="1"/>
</dbReference>
<dbReference type="InterPro" id="IPR003020">
    <property type="entry name" value="HCO3_transpt_euk"/>
</dbReference>
<organism evidence="8 9">
    <name type="scientific">Trifolium medium</name>
    <dbReference type="NCBI Taxonomy" id="97028"/>
    <lineage>
        <taxon>Eukaryota</taxon>
        <taxon>Viridiplantae</taxon>
        <taxon>Streptophyta</taxon>
        <taxon>Embryophyta</taxon>
        <taxon>Tracheophyta</taxon>
        <taxon>Spermatophyta</taxon>
        <taxon>Magnoliopsida</taxon>
        <taxon>eudicotyledons</taxon>
        <taxon>Gunneridae</taxon>
        <taxon>Pentapetalae</taxon>
        <taxon>rosids</taxon>
        <taxon>fabids</taxon>
        <taxon>Fabales</taxon>
        <taxon>Fabaceae</taxon>
        <taxon>Papilionoideae</taxon>
        <taxon>50 kb inversion clade</taxon>
        <taxon>NPAAA clade</taxon>
        <taxon>Hologalegina</taxon>
        <taxon>IRL clade</taxon>
        <taxon>Trifolieae</taxon>
        <taxon>Trifolium</taxon>
    </lineage>
</organism>
<feature type="non-terminal residue" evidence="8">
    <location>
        <position position="1"/>
    </location>
</feature>
<evidence type="ECO:0000256" key="6">
    <source>
        <dbReference type="SAM" id="Phobius"/>
    </source>
</evidence>
<dbReference type="InterPro" id="IPR011531">
    <property type="entry name" value="HCO3_transpt-like_TM_dom"/>
</dbReference>
<keyword evidence="9" id="KW-1185">Reference proteome</keyword>
<dbReference type="GO" id="GO:0006820">
    <property type="term" value="P:monoatomic anion transport"/>
    <property type="evidence" value="ECO:0007669"/>
    <property type="project" value="InterPro"/>
</dbReference>
<dbReference type="AlphaFoldDB" id="A0A392NMM6"/>
<evidence type="ECO:0000256" key="3">
    <source>
        <dbReference type="ARBA" id="ARBA00022692"/>
    </source>
</evidence>
<reference evidence="8 9" key="1">
    <citation type="journal article" date="2018" name="Front. Plant Sci.">
        <title>Red Clover (Trifolium pratense) and Zigzag Clover (T. medium) - A Picture of Genomic Similarities and Differences.</title>
        <authorList>
            <person name="Dluhosova J."/>
            <person name="Istvanek J."/>
            <person name="Nedelnik J."/>
            <person name="Repkova J."/>
        </authorList>
    </citation>
    <scope>NUCLEOTIDE SEQUENCE [LARGE SCALE GENOMIC DNA]</scope>
    <source>
        <strain evidence="9">cv. 10/8</strain>
        <tissue evidence="8">Leaf</tissue>
    </source>
</reference>